<dbReference type="PRINTS" id="PR00332">
    <property type="entry name" value="HISTRIAD"/>
</dbReference>
<comment type="caution">
    <text evidence="5">The sequence shown here is derived from an EMBL/GenBank/DDBJ whole genome shotgun (WGS) entry which is preliminary data.</text>
</comment>
<name>A0A176K2Z4_9BACT</name>
<dbReference type="GO" id="GO:0003824">
    <property type="term" value="F:catalytic activity"/>
    <property type="evidence" value="ECO:0007669"/>
    <property type="project" value="InterPro"/>
</dbReference>
<protein>
    <recommendedName>
        <fullName evidence="4">HIT domain-containing protein</fullName>
    </recommendedName>
</protein>
<evidence type="ECO:0000256" key="2">
    <source>
        <dbReference type="PIRSR" id="PIRSR601310-3"/>
    </source>
</evidence>
<dbReference type="InterPro" id="IPR019808">
    <property type="entry name" value="Histidine_triad_CS"/>
</dbReference>
<evidence type="ECO:0000313" key="6">
    <source>
        <dbReference type="Proteomes" id="UP000077339"/>
    </source>
</evidence>
<evidence type="ECO:0000256" key="1">
    <source>
        <dbReference type="PIRSR" id="PIRSR601310-1"/>
    </source>
</evidence>
<proteinExistence type="predicted"/>
<feature type="active site" description="Tele-AMP-histidine intermediate" evidence="1">
    <location>
        <position position="99"/>
    </location>
</feature>
<dbReference type="PANTHER" id="PTHR23089">
    <property type="entry name" value="HISTIDINE TRIAD HIT PROTEIN"/>
    <property type="match status" value="1"/>
</dbReference>
<dbReference type="PROSITE" id="PS51084">
    <property type="entry name" value="HIT_2"/>
    <property type="match status" value="1"/>
</dbReference>
<dbReference type="AlphaFoldDB" id="A0A176K2Z4"/>
<feature type="short sequence motif" description="Histidine triad motif" evidence="2 3">
    <location>
        <begin position="97"/>
        <end position="101"/>
    </location>
</feature>
<dbReference type="Proteomes" id="UP000077339">
    <property type="component" value="Unassembled WGS sequence"/>
</dbReference>
<organism evidence="5 6">
    <name type="scientific">Kosmotoga arenicorallina S304</name>
    <dbReference type="NCBI Taxonomy" id="1453497"/>
    <lineage>
        <taxon>Bacteria</taxon>
        <taxon>Thermotogati</taxon>
        <taxon>Thermotogota</taxon>
        <taxon>Thermotogae</taxon>
        <taxon>Kosmotogales</taxon>
        <taxon>Kosmotogaceae</taxon>
        <taxon>Kosmotoga</taxon>
    </lineage>
</organism>
<evidence type="ECO:0000259" key="4">
    <source>
        <dbReference type="PROSITE" id="PS51084"/>
    </source>
</evidence>
<dbReference type="InterPro" id="IPR011146">
    <property type="entry name" value="HIT-like"/>
</dbReference>
<gene>
    <name evidence="5" type="ORF">AT15_02335</name>
</gene>
<dbReference type="RefSeq" id="WP_068345196.1">
    <property type="nucleotide sequence ID" value="NZ_JFHK01000002.1"/>
</dbReference>
<keyword evidence="6" id="KW-1185">Reference proteome</keyword>
<feature type="domain" description="HIT" evidence="4">
    <location>
        <begin position="4"/>
        <end position="112"/>
    </location>
</feature>
<dbReference type="OrthoDB" id="9784774at2"/>
<dbReference type="CDD" id="cd01276">
    <property type="entry name" value="PKCI_related"/>
    <property type="match status" value="1"/>
</dbReference>
<reference evidence="5 6" key="1">
    <citation type="submission" date="2014-02" db="EMBL/GenBank/DDBJ databases">
        <title>Kosmotoga genome sequencing.</title>
        <authorList>
            <person name="Pollo S.M."/>
            <person name="Charchuk R."/>
            <person name="Nesbo C.L."/>
        </authorList>
    </citation>
    <scope>NUCLEOTIDE SEQUENCE [LARGE SCALE GENOMIC DNA]</scope>
    <source>
        <strain evidence="5 6">S304</strain>
    </source>
</reference>
<dbReference type="STRING" id="1453497.AT15_02335"/>
<dbReference type="Pfam" id="PF01230">
    <property type="entry name" value="HIT"/>
    <property type="match status" value="1"/>
</dbReference>
<dbReference type="PROSITE" id="PS00892">
    <property type="entry name" value="HIT_1"/>
    <property type="match status" value="1"/>
</dbReference>
<dbReference type="InterPro" id="IPR036265">
    <property type="entry name" value="HIT-like_sf"/>
</dbReference>
<sequence>MDCIFCKIVSGEIPSQIVGETEHFLAFRDINPIAPTHVLIIPKVHIEKPSELSSFDDNALGELFNLIQEIAESEGISETGFRTLFNTGKNAGQEVKHLHFHVIGGRKLGKIG</sequence>
<accession>A0A176K2Z4</accession>
<dbReference type="Gene3D" id="3.30.428.10">
    <property type="entry name" value="HIT-like"/>
    <property type="match status" value="1"/>
</dbReference>
<evidence type="ECO:0000313" key="5">
    <source>
        <dbReference type="EMBL" id="OAA31685.1"/>
    </source>
</evidence>
<dbReference type="SUPFAM" id="SSF54197">
    <property type="entry name" value="HIT-like"/>
    <property type="match status" value="1"/>
</dbReference>
<dbReference type="PATRIC" id="fig|1453497.3.peg.467"/>
<evidence type="ECO:0000256" key="3">
    <source>
        <dbReference type="PROSITE-ProRule" id="PRU00464"/>
    </source>
</evidence>
<dbReference type="InterPro" id="IPR001310">
    <property type="entry name" value="Histidine_triad_HIT"/>
</dbReference>
<dbReference type="EMBL" id="JFHK01000002">
    <property type="protein sequence ID" value="OAA31685.1"/>
    <property type="molecule type" value="Genomic_DNA"/>
</dbReference>